<proteinExistence type="predicted"/>
<dbReference type="InterPro" id="IPR010982">
    <property type="entry name" value="Lambda_DNA-bd_dom_sf"/>
</dbReference>
<name>A0AA37U2T4_9BACL</name>
<reference evidence="1" key="1">
    <citation type="submission" date="2023-02" db="EMBL/GenBank/DDBJ databases">
        <title>Proposal of a novel subspecies: Alicyclobacillus hesperidum subspecies aegle.</title>
        <authorList>
            <person name="Goto K."/>
            <person name="Fujii T."/>
            <person name="Yasui K."/>
            <person name="Mochida K."/>
            <person name="Kato-Tanaka Y."/>
            <person name="Morohoshi S."/>
            <person name="An S.Y."/>
            <person name="Kasai H."/>
            <person name="Yokota A."/>
        </authorList>
    </citation>
    <scope>NUCLEOTIDE SEQUENCE</scope>
    <source>
        <strain evidence="1">DSM 12766</strain>
    </source>
</reference>
<protein>
    <submittedName>
        <fullName evidence="1">Uncharacterized protein</fullName>
    </submittedName>
</protein>
<dbReference type="AlphaFoldDB" id="A0AA37U2T4"/>
<accession>A0AA37U2T4</accession>
<dbReference type="RefSeq" id="WP_074693606.1">
    <property type="nucleotide sequence ID" value="NZ_BSRA01000016.1"/>
</dbReference>
<dbReference type="GO" id="GO:0003677">
    <property type="term" value="F:DNA binding"/>
    <property type="evidence" value="ECO:0007669"/>
    <property type="project" value="InterPro"/>
</dbReference>
<sequence>MQSSEKPQSTPTSDALRGLIDKIIVYRFTRNVDRELKARKISHSELSEACGRARNWFNNAFNGLEDMRVSTFLKLFAAVSKLSEAKMQFQWNPPAIEALFDGDLFRLSALALDLRTDDIETLADLDPTLVDFFVGLRVYVEALKGVQKKATDEEIHAFEYVLETLQSKRR</sequence>
<organism evidence="1 2">
    <name type="scientific">Alicyclobacillus hesperidum</name>
    <dbReference type="NCBI Taxonomy" id="89784"/>
    <lineage>
        <taxon>Bacteria</taxon>
        <taxon>Bacillati</taxon>
        <taxon>Bacillota</taxon>
        <taxon>Bacilli</taxon>
        <taxon>Bacillales</taxon>
        <taxon>Alicyclobacillaceae</taxon>
        <taxon>Alicyclobacillus</taxon>
    </lineage>
</organism>
<comment type="caution">
    <text evidence="1">The sequence shown here is derived from an EMBL/GenBank/DDBJ whole genome shotgun (WGS) entry which is preliminary data.</text>
</comment>
<dbReference type="SUPFAM" id="SSF47413">
    <property type="entry name" value="lambda repressor-like DNA-binding domains"/>
    <property type="match status" value="1"/>
</dbReference>
<evidence type="ECO:0000313" key="1">
    <source>
        <dbReference type="EMBL" id="GLV14741.1"/>
    </source>
</evidence>
<evidence type="ECO:0000313" key="2">
    <source>
        <dbReference type="Proteomes" id="UP001157137"/>
    </source>
</evidence>
<dbReference type="EMBL" id="BSRA01000016">
    <property type="protein sequence ID" value="GLV14741.1"/>
    <property type="molecule type" value="Genomic_DNA"/>
</dbReference>
<gene>
    <name evidence="1" type="ORF">Heshes_24250</name>
</gene>
<dbReference type="Proteomes" id="UP001157137">
    <property type="component" value="Unassembled WGS sequence"/>
</dbReference>